<dbReference type="InterPro" id="IPR037171">
    <property type="entry name" value="NagB/RpiA_transferase-like"/>
</dbReference>
<keyword evidence="2" id="KW-0805">Transcription regulation</keyword>
<proteinExistence type="inferred from homology"/>
<dbReference type="PANTHER" id="PTHR34294:SF5">
    <property type="entry name" value="CENTRAL GLYCOLYTIC GENES REGULATOR"/>
    <property type="match status" value="1"/>
</dbReference>
<keyword evidence="8" id="KW-1185">Reference proteome</keyword>
<evidence type="ECO:0000313" key="7">
    <source>
        <dbReference type="EMBL" id="TYP53268.1"/>
    </source>
</evidence>
<dbReference type="InterPro" id="IPR048715">
    <property type="entry name" value="CggR_N"/>
</dbReference>
<dbReference type="InterPro" id="IPR036388">
    <property type="entry name" value="WH-like_DNA-bd_sf"/>
</dbReference>
<sequence length="346" mass="38264">MEEIAGILKKIVPEMAQIVEQRFDILRNIYYNQPIGRRALSAVLSLPERPLRTEVKRLEELGLLEIDPKGMRVSREGEQVIARLENFVYFLRGLSFIAERIKEKFDCEDVLIIPGDSDRDETVKKQLGREAAAYLRSCLKSGDVIAVTGGTTMAQVPKGMPHLTGYEDVMVVPARGGLGERVELQANTIAAELAGRLGAQYRLLYVPDNLGPEAMESIVNEPGIREVISLIRRADIVVHGIGGAEEMARRRGLSEDVIRQILKNGAVAEAFGFYFDREGRIVYTTTSVGLSVKDLKNIRKVIAIAGGSGKAPAIRAFLKYHRPTVLITDEGAARKLLEIEGGEMHE</sequence>
<dbReference type="InterPro" id="IPR007324">
    <property type="entry name" value="Sugar-bd_dom_put"/>
</dbReference>
<feature type="domain" description="CggR N-terminal DNA binding" evidence="6">
    <location>
        <begin position="18"/>
        <end position="88"/>
    </location>
</feature>
<dbReference type="Pfam" id="PF21715">
    <property type="entry name" value="CggR_N"/>
    <property type="match status" value="1"/>
</dbReference>
<dbReference type="InterPro" id="IPR036390">
    <property type="entry name" value="WH_DNA-bd_sf"/>
</dbReference>
<dbReference type="RefSeq" id="WP_148867361.1">
    <property type="nucleotide sequence ID" value="NZ_VNHO01000016.1"/>
</dbReference>
<name>A0A5S5APM6_9FIRM</name>
<organism evidence="7 8">
    <name type="scientific">Thermosediminibacter litoriperuensis</name>
    <dbReference type="NCBI Taxonomy" id="291989"/>
    <lineage>
        <taxon>Bacteria</taxon>
        <taxon>Bacillati</taxon>
        <taxon>Bacillota</taxon>
        <taxon>Clostridia</taxon>
        <taxon>Thermosediminibacterales</taxon>
        <taxon>Thermosediminibacteraceae</taxon>
        <taxon>Thermosediminibacter</taxon>
    </lineage>
</organism>
<keyword evidence="3" id="KW-0238">DNA-binding</keyword>
<accession>A0A5S5APM6</accession>
<dbReference type="PANTHER" id="PTHR34294">
    <property type="entry name" value="TRANSCRIPTIONAL REGULATOR-RELATED"/>
    <property type="match status" value="1"/>
</dbReference>
<keyword evidence="4" id="KW-0804">Transcription</keyword>
<dbReference type="SUPFAM" id="SSF46785">
    <property type="entry name" value="Winged helix' DNA-binding domain"/>
    <property type="match status" value="1"/>
</dbReference>
<evidence type="ECO:0000256" key="3">
    <source>
        <dbReference type="ARBA" id="ARBA00023125"/>
    </source>
</evidence>
<feature type="domain" description="Sugar-binding" evidence="5">
    <location>
        <begin position="97"/>
        <end position="338"/>
    </location>
</feature>
<evidence type="ECO:0000259" key="5">
    <source>
        <dbReference type="Pfam" id="PF04198"/>
    </source>
</evidence>
<comment type="caution">
    <text evidence="7">The sequence shown here is derived from an EMBL/GenBank/DDBJ whole genome shotgun (WGS) entry which is preliminary data.</text>
</comment>
<evidence type="ECO:0000256" key="4">
    <source>
        <dbReference type="ARBA" id="ARBA00023163"/>
    </source>
</evidence>
<dbReference type="Gene3D" id="3.40.50.1360">
    <property type="match status" value="1"/>
</dbReference>
<evidence type="ECO:0000256" key="1">
    <source>
        <dbReference type="ARBA" id="ARBA00010466"/>
    </source>
</evidence>
<evidence type="ECO:0000313" key="8">
    <source>
        <dbReference type="Proteomes" id="UP000322294"/>
    </source>
</evidence>
<reference evidence="7 8" key="1">
    <citation type="submission" date="2019-07" db="EMBL/GenBank/DDBJ databases">
        <title>Genomic Encyclopedia of Type Strains, Phase I: the one thousand microbial genomes (KMG-I) project.</title>
        <authorList>
            <person name="Kyrpides N."/>
        </authorList>
    </citation>
    <scope>NUCLEOTIDE SEQUENCE [LARGE SCALE GENOMIC DNA]</scope>
    <source>
        <strain evidence="7 8">DSM 16647</strain>
    </source>
</reference>
<dbReference type="GO" id="GO:0030246">
    <property type="term" value="F:carbohydrate binding"/>
    <property type="evidence" value="ECO:0007669"/>
    <property type="project" value="InterPro"/>
</dbReference>
<dbReference type="InterPro" id="IPR051054">
    <property type="entry name" value="SorC_transcr_regulators"/>
</dbReference>
<dbReference type="OrthoDB" id="9793820at2"/>
<protein>
    <submittedName>
        <fullName evidence="7">Central glycolytic genes regulator</fullName>
    </submittedName>
</protein>
<dbReference type="EMBL" id="VNHO01000016">
    <property type="protein sequence ID" value="TYP53268.1"/>
    <property type="molecule type" value="Genomic_DNA"/>
</dbReference>
<dbReference type="Gene3D" id="1.10.10.10">
    <property type="entry name" value="Winged helix-like DNA-binding domain superfamily/Winged helix DNA-binding domain"/>
    <property type="match status" value="1"/>
</dbReference>
<dbReference type="Pfam" id="PF04198">
    <property type="entry name" value="Sugar-bind"/>
    <property type="match status" value="1"/>
</dbReference>
<evidence type="ECO:0000256" key="2">
    <source>
        <dbReference type="ARBA" id="ARBA00023015"/>
    </source>
</evidence>
<dbReference type="Proteomes" id="UP000322294">
    <property type="component" value="Unassembled WGS sequence"/>
</dbReference>
<evidence type="ECO:0000259" key="6">
    <source>
        <dbReference type="Pfam" id="PF21715"/>
    </source>
</evidence>
<dbReference type="SUPFAM" id="SSF100950">
    <property type="entry name" value="NagB/RpiA/CoA transferase-like"/>
    <property type="match status" value="1"/>
</dbReference>
<gene>
    <name evidence="7" type="ORF">LZ11_01619</name>
</gene>
<dbReference type="GO" id="GO:0003677">
    <property type="term" value="F:DNA binding"/>
    <property type="evidence" value="ECO:0007669"/>
    <property type="project" value="UniProtKB-KW"/>
</dbReference>
<comment type="similarity">
    <text evidence="1">Belongs to the SorC transcriptional regulatory family.</text>
</comment>
<dbReference type="AlphaFoldDB" id="A0A5S5APM6"/>